<comment type="similarity">
    <text evidence="1">Belongs to the bacterial solute-binding protein 3 family.</text>
</comment>
<feature type="signal peptide" evidence="3">
    <location>
        <begin position="1"/>
        <end position="31"/>
    </location>
</feature>
<evidence type="ECO:0000313" key="5">
    <source>
        <dbReference type="EMBL" id="ASJ74245.1"/>
    </source>
</evidence>
<name>A0A2Z2NUR8_9GAMM</name>
<dbReference type="EMBL" id="CP018632">
    <property type="protein sequence ID" value="ASJ74245.1"/>
    <property type="molecule type" value="Genomic_DNA"/>
</dbReference>
<gene>
    <name evidence="5" type="ORF">IMCC3135_20840</name>
</gene>
<evidence type="ECO:0000313" key="6">
    <source>
        <dbReference type="Proteomes" id="UP000250079"/>
    </source>
</evidence>
<dbReference type="KEGG" id="gai:IMCC3135_20840"/>
<dbReference type="OrthoDB" id="6192933at2"/>
<dbReference type="Proteomes" id="UP000250079">
    <property type="component" value="Chromosome"/>
</dbReference>
<dbReference type="Gene3D" id="3.40.190.10">
    <property type="entry name" value="Periplasmic binding protein-like II"/>
    <property type="match status" value="2"/>
</dbReference>
<keyword evidence="6" id="KW-1185">Reference proteome</keyword>
<sequence>MLSISFLKQSKLLSASLCLLGAALCSSALQARPVDDVVDSGKLVVFAYSDYAPYSWKDEAGVAQGIDVEIARRFGKSLGVDVEFLIGPADENLDDDLRVYIWKGDLVYHKTADVMMHAPFDREVDARNEFAVLSSPYFQEQMAVIFNQDIHPEVDTFGRFVSNPIAVELDTAGDFFLSAAFRGQLLESIRRGWTFKDAQLLYTTGEVGALLASRAQAEWVAFSAPDINSKVVQPPMPGIVRTGWPVGIAVKHDSRDLGYALGDVLTEMIESGDMQAIYAKYGVEWLPVELQQ</sequence>
<dbReference type="SMART" id="SM00062">
    <property type="entry name" value="PBPb"/>
    <property type="match status" value="1"/>
</dbReference>
<feature type="chain" id="PRO_5016420984" evidence="3">
    <location>
        <begin position="32"/>
        <end position="292"/>
    </location>
</feature>
<evidence type="ECO:0000256" key="2">
    <source>
        <dbReference type="ARBA" id="ARBA00022729"/>
    </source>
</evidence>
<dbReference type="InterPro" id="IPR001638">
    <property type="entry name" value="Solute-binding_3/MltF_N"/>
</dbReference>
<dbReference type="PANTHER" id="PTHR35936:SF17">
    <property type="entry name" value="ARGININE-BINDING EXTRACELLULAR PROTEIN ARTP"/>
    <property type="match status" value="1"/>
</dbReference>
<evidence type="ECO:0000259" key="4">
    <source>
        <dbReference type="SMART" id="SM00062"/>
    </source>
</evidence>
<reference evidence="5 6" key="1">
    <citation type="submission" date="2016-12" db="EMBL/GenBank/DDBJ databases">
        <authorList>
            <person name="Song W.-J."/>
            <person name="Kurnit D.M."/>
        </authorList>
    </citation>
    <scope>NUCLEOTIDE SEQUENCE [LARGE SCALE GENOMIC DNA]</scope>
    <source>
        <strain evidence="5 6">IMCC3135</strain>
    </source>
</reference>
<proteinExistence type="inferred from homology"/>
<dbReference type="PANTHER" id="PTHR35936">
    <property type="entry name" value="MEMBRANE-BOUND LYTIC MUREIN TRANSGLYCOSYLASE F"/>
    <property type="match status" value="1"/>
</dbReference>
<evidence type="ECO:0000256" key="1">
    <source>
        <dbReference type="ARBA" id="ARBA00010333"/>
    </source>
</evidence>
<evidence type="ECO:0000256" key="3">
    <source>
        <dbReference type="SAM" id="SignalP"/>
    </source>
</evidence>
<keyword evidence="2 3" id="KW-0732">Signal</keyword>
<feature type="domain" description="Solute-binding protein family 3/N-terminal" evidence="4">
    <location>
        <begin position="42"/>
        <end position="284"/>
    </location>
</feature>
<accession>A0A2Z2NUR8</accession>
<dbReference type="AlphaFoldDB" id="A0A2Z2NUR8"/>
<organism evidence="5 6">
    <name type="scientific">Granulosicoccus antarcticus IMCC3135</name>
    <dbReference type="NCBI Taxonomy" id="1192854"/>
    <lineage>
        <taxon>Bacteria</taxon>
        <taxon>Pseudomonadati</taxon>
        <taxon>Pseudomonadota</taxon>
        <taxon>Gammaproteobacteria</taxon>
        <taxon>Chromatiales</taxon>
        <taxon>Granulosicoccaceae</taxon>
        <taxon>Granulosicoccus</taxon>
    </lineage>
</organism>
<dbReference type="SUPFAM" id="SSF53850">
    <property type="entry name" value="Periplasmic binding protein-like II"/>
    <property type="match status" value="1"/>
</dbReference>
<dbReference type="Pfam" id="PF00497">
    <property type="entry name" value="SBP_bac_3"/>
    <property type="match status" value="1"/>
</dbReference>
<protein>
    <submittedName>
        <fullName evidence="5">Putative amino-acid ABC transporter-binding protein</fullName>
    </submittedName>
</protein>